<evidence type="ECO:0008006" key="5">
    <source>
        <dbReference type="Google" id="ProtNLM"/>
    </source>
</evidence>
<proteinExistence type="predicted"/>
<keyword evidence="4" id="KW-1185">Reference proteome</keyword>
<evidence type="ECO:0000313" key="3">
    <source>
        <dbReference type="EMBL" id="PRY17397.1"/>
    </source>
</evidence>
<feature type="region of interest" description="Disordered" evidence="1">
    <location>
        <begin position="1"/>
        <end position="29"/>
    </location>
</feature>
<feature type="transmembrane region" description="Helical" evidence="2">
    <location>
        <begin position="121"/>
        <end position="141"/>
    </location>
</feature>
<dbReference type="RefSeq" id="WP_106208133.1">
    <property type="nucleotide sequence ID" value="NZ_PVZF01000002.1"/>
</dbReference>
<evidence type="ECO:0000313" key="4">
    <source>
        <dbReference type="Proteomes" id="UP000238083"/>
    </source>
</evidence>
<organism evidence="3 4">
    <name type="scientific">Kineococcus rhizosphaerae</name>
    <dbReference type="NCBI Taxonomy" id="559628"/>
    <lineage>
        <taxon>Bacteria</taxon>
        <taxon>Bacillati</taxon>
        <taxon>Actinomycetota</taxon>
        <taxon>Actinomycetes</taxon>
        <taxon>Kineosporiales</taxon>
        <taxon>Kineosporiaceae</taxon>
        <taxon>Kineococcus</taxon>
    </lineage>
</organism>
<dbReference type="EMBL" id="PVZF01000002">
    <property type="protein sequence ID" value="PRY17397.1"/>
    <property type="molecule type" value="Genomic_DNA"/>
</dbReference>
<protein>
    <recommendedName>
        <fullName evidence="5">5-bromo-4-chloroindolyl phosphate hydrolysis protein</fullName>
    </recommendedName>
</protein>
<gene>
    <name evidence="3" type="ORF">CLV37_102360</name>
</gene>
<keyword evidence="2" id="KW-0472">Membrane</keyword>
<accession>A0A2T0R8A6</accession>
<comment type="caution">
    <text evidence="3">The sequence shown here is derived from an EMBL/GenBank/DDBJ whole genome shotgun (WGS) entry which is preliminary data.</text>
</comment>
<keyword evidence="2" id="KW-0812">Transmembrane</keyword>
<name>A0A2T0R8A6_9ACTN</name>
<dbReference type="Proteomes" id="UP000238083">
    <property type="component" value="Unassembled WGS sequence"/>
</dbReference>
<evidence type="ECO:0000256" key="1">
    <source>
        <dbReference type="SAM" id="MobiDB-lite"/>
    </source>
</evidence>
<feature type="transmembrane region" description="Helical" evidence="2">
    <location>
        <begin position="93"/>
        <end position="115"/>
    </location>
</feature>
<dbReference type="OrthoDB" id="67304at2"/>
<sequence>MSSVAGPTARSRSDVRPSRALRRPPGATGAVEGAVEGAVVRRGAAQAPPELVSRRLRSRTWRAANSWWLAIPAVGLPWLSFLYMGLRARRVRWVLAAIAYLLAFVGAGTTIGLGLVGSELLIVLGALVGTGAWGLGLMHSVMANSTWLRIKAAFTGEPVVEAVPAPAPVGPAAPADPVAALQERLRDVVRTANRAGGRLPDGAVPAVREIEDVLRPLLAHVAKRGADVEELHNLEAIVTEYLPGALEHYLDLPEDYALTNRGPNGATPAEELVNQLGLLVEGSRDLQRAVYDQDARKLSVQGRFLDAKFRRSDLDL</sequence>
<reference evidence="3 4" key="1">
    <citation type="submission" date="2018-03" db="EMBL/GenBank/DDBJ databases">
        <title>Genomic Encyclopedia of Archaeal and Bacterial Type Strains, Phase II (KMG-II): from individual species to whole genera.</title>
        <authorList>
            <person name="Goeker M."/>
        </authorList>
    </citation>
    <scope>NUCLEOTIDE SEQUENCE [LARGE SCALE GENOMIC DNA]</scope>
    <source>
        <strain evidence="3 4">DSM 19711</strain>
    </source>
</reference>
<keyword evidence="2" id="KW-1133">Transmembrane helix</keyword>
<dbReference type="AlphaFoldDB" id="A0A2T0R8A6"/>
<evidence type="ECO:0000256" key="2">
    <source>
        <dbReference type="SAM" id="Phobius"/>
    </source>
</evidence>
<feature type="transmembrane region" description="Helical" evidence="2">
    <location>
        <begin position="67"/>
        <end position="86"/>
    </location>
</feature>